<name>A0A6A5K001_9PLEO</name>
<accession>A0A6A5K001</accession>
<dbReference type="OrthoDB" id="5343383at2759"/>
<reference evidence="2" key="1">
    <citation type="submission" date="2020-01" db="EMBL/GenBank/DDBJ databases">
        <authorList>
            <consortium name="DOE Joint Genome Institute"/>
            <person name="Haridas S."/>
            <person name="Albert R."/>
            <person name="Binder M."/>
            <person name="Bloem J."/>
            <person name="Labutti K."/>
            <person name="Salamov A."/>
            <person name="Andreopoulos B."/>
            <person name="Baker S.E."/>
            <person name="Barry K."/>
            <person name="Bills G."/>
            <person name="Bluhm B.H."/>
            <person name="Cannon C."/>
            <person name="Castanera R."/>
            <person name="Culley D.E."/>
            <person name="Daum C."/>
            <person name="Ezra D."/>
            <person name="Gonzalez J.B."/>
            <person name="Henrissat B."/>
            <person name="Kuo A."/>
            <person name="Liang C."/>
            <person name="Lipzen A."/>
            <person name="Lutzoni F."/>
            <person name="Magnuson J."/>
            <person name="Mondo S."/>
            <person name="Nolan M."/>
            <person name="Ohm R."/>
            <person name="Pangilinan J."/>
            <person name="Park H.-J."/>
            <person name="Ramirez L."/>
            <person name="Alfaro M."/>
            <person name="Sun H."/>
            <person name="Tritt A."/>
            <person name="Yoshinaga Y."/>
            <person name="Zwiers L.-H."/>
            <person name="Turgeon B.G."/>
            <person name="Goodwin S.B."/>
            <person name="Spatafora J.W."/>
            <person name="Crous P.W."/>
            <person name="Grigoriev I.V."/>
        </authorList>
    </citation>
    <scope>NUCLEOTIDE SEQUENCE</scope>
    <source>
        <strain evidence="2">P77</strain>
    </source>
</reference>
<feature type="region of interest" description="Disordered" evidence="1">
    <location>
        <begin position="127"/>
        <end position="163"/>
    </location>
</feature>
<keyword evidence="3" id="KW-1185">Reference proteome</keyword>
<evidence type="ECO:0000313" key="3">
    <source>
        <dbReference type="Proteomes" id="UP000800040"/>
    </source>
</evidence>
<evidence type="ECO:0000256" key="1">
    <source>
        <dbReference type="SAM" id="MobiDB-lite"/>
    </source>
</evidence>
<dbReference type="Proteomes" id="UP000800040">
    <property type="component" value="Unassembled WGS sequence"/>
</dbReference>
<dbReference type="EMBL" id="ML975390">
    <property type="protein sequence ID" value="KAF1830618.1"/>
    <property type="molecule type" value="Genomic_DNA"/>
</dbReference>
<dbReference type="AlphaFoldDB" id="A0A6A5K001"/>
<feature type="compositionally biased region" description="Acidic residues" evidence="1">
    <location>
        <begin position="138"/>
        <end position="150"/>
    </location>
</feature>
<evidence type="ECO:0000313" key="2">
    <source>
        <dbReference type="EMBL" id="KAF1830618.1"/>
    </source>
</evidence>
<feature type="compositionally biased region" description="Basic and acidic residues" evidence="1">
    <location>
        <begin position="127"/>
        <end position="137"/>
    </location>
</feature>
<sequence>MCHRFSLSSQNVAQETAADTRRISRHHHRLLPFPHQILHPLLSAQISTSGGWPNITPQSTSGLDTSPIVIDLIKHLPYIDEADAREMITNIHYKSDVVDYSRLTAQDFSSGLVNNGEDSIREWVEEMEQRKKDNPSDDEKEEDDDDDDDGTSSTDSNWWDDDDPDDITLQNIIILAQGYESGGRTLILDVPRGNIFEDVVRCNLLSGQEISSYFANLRDKLERLDFVPVRGEFYEDVGQTEEGIVRAIEYKRIYRKFGWPGEGYRKEEALAAVEAYRLSREDDY</sequence>
<gene>
    <name evidence="2" type="ORF">BDW02DRAFT_572855</name>
</gene>
<proteinExistence type="predicted"/>
<organism evidence="2 3">
    <name type="scientific">Decorospora gaudefroyi</name>
    <dbReference type="NCBI Taxonomy" id="184978"/>
    <lineage>
        <taxon>Eukaryota</taxon>
        <taxon>Fungi</taxon>
        <taxon>Dikarya</taxon>
        <taxon>Ascomycota</taxon>
        <taxon>Pezizomycotina</taxon>
        <taxon>Dothideomycetes</taxon>
        <taxon>Pleosporomycetidae</taxon>
        <taxon>Pleosporales</taxon>
        <taxon>Pleosporineae</taxon>
        <taxon>Pleosporaceae</taxon>
        <taxon>Decorospora</taxon>
    </lineage>
</organism>
<protein>
    <submittedName>
        <fullName evidence="2">Uncharacterized protein</fullName>
    </submittedName>
</protein>